<feature type="transmembrane region" description="Helical" evidence="1">
    <location>
        <begin position="156"/>
        <end position="182"/>
    </location>
</feature>
<evidence type="ECO:0008006" key="4">
    <source>
        <dbReference type="Google" id="ProtNLM"/>
    </source>
</evidence>
<organism evidence="2 3">
    <name type="scientific">Gryllotalpicola koreensis</name>
    <dbReference type="NCBI Taxonomy" id="993086"/>
    <lineage>
        <taxon>Bacteria</taxon>
        <taxon>Bacillati</taxon>
        <taxon>Actinomycetota</taxon>
        <taxon>Actinomycetes</taxon>
        <taxon>Micrococcales</taxon>
        <taxon>Microbacteriaceae</taxon>
        <taxon>Gryllotalpicola</taxon>
    </lineage>
</organism>
<comment type="caution">
    <text evidence="2">The sequence shown here is derived from an EMBL/GenBank/DDBJ whole genome shotgun (WGS) entry which is preliminary data.</text>
</comment>
<feature type="transmembrane region" description="Helical" evidence="1">
    <location>
        <begin position="56"/>
        <end position="84"/>
    </location>
</feature>
<evidence type="ECO:0000313" key="3">
    <source>
        <dbReference type="Proteomes" id="UP001501079"/>
    </source>
</evidence>
<feature type="transmembrane region" description="Helical" evidence="1">
    <location>
        <begin position="242"/>
        <end position="263"/>
    </location>
</feature>
<keyword evidence="1" id="KW-1133">Transmembrane helix</keyword>
<evidence type="ECO:0000256" key="1">
    <source>
        <dbReference type="SAM" id="Phobius"/>
    </source>
</evidence>
<keyword evidence="1" id="KW-0812">Transmembrane</keyword>
<dbReference type="EMBL" id="BAABBW010000001">
    <property type="protein sequence ID" value="GAA4170862.1"/>
    <property type="molecule type" value="Genomic_DNA"/>
</dbReference>
<evidence type="ECO:0000313" key="2">
    <source>
        <dbReference type="EMBL" id="GAA4170862.1"/>
    </source>
</evidence>
<name>A0ABP7ZUS1_9MICO</name>
<keyword evidence="3" id="KW-1185">Reference proteome</keyword>
<keyword evidence="1" id="KW-0472">Membrane</keyword>
<accession>A0ABP7ZUS1</accession>
<dbReference type="Proteomes" id="UP001501079">
    <property type="component" value="Unassembled WGS sequence"/>
</dbReference>
<feature type="transmembrane region" description="Helical" evidence="1">
    <location>
        <begin position="293"/>
        <end position="311"/>
    </location>
</feature>
<feature type="transmembrane region" description="Helical" evidence="1">
    <location>
        <begin position="268"/>
        <end position="287"/>
    </location>
</feature>
<sequence>MRLGFALPFLVIAVLAAQGKAEPTSDNDLVYQHVLGIDWSRADVEWVRDLYPPLGMIFATGVMRLVPLGTLGLGLLGALIAGYLGQRTLESMRQRVFPPTAIALFCVALFANPFTVYLIERSTLLFITIAFFALGADNMTRFIAFRSTRDGFRAGLFFMLAALTDSVGVILVATAAVSSLFLRPGERRERGRRRADLLVIAFPTACTLVLWYFLQWAFGAVPYRLFGIGVQPGELADDVEYFFRYGWLILTPVACLCVVALLARRPSIALMTVALAAVYVLALFVGLGHDPSAAGFAVLVLLLLIVYTPEIRPRIVDLALPFLAALQIVVMWLASIDDYYLVAWFDAVRRAFGG</sequence>
<feature type="transmembrane region" description="Helical" evidence="1">
    <location>
        <begin position="194"/>
        <end position="214"/>
    </location>
</feature>
<gene>
    <name evidence="2" type="ORF">GCM10022287_09420</name>
</gene>
<reference evidence="3" key="1">
    <citation type="journal article" date="2019" name="Int. J. Syst. Evol. Microbiol.">
        <title>The Global Catalogue of Microorganisms (GCM) 10K type strain sequencing project: providing services to taxonomists for standard genome sequencing and annotation.</title>
        <authorList>
            <consortium name="The Broad Institute Genomics Platform"/>
            <consortium name="The Broad Institute Genome Sequencing Center for Infectious Disease"/>
            <person name="Wu L."/>
            <person name="Ma J."/>
        </authorList>
    </citation>
    <scope>NUCLEOTIDE SEQUENCE [LARGE SCALE GENOMIC DNA]</scope>
    <source>
        <strain evidence="3">JCM 17591</strain>
    </source>
</reference>
<feature type="transmembrane region" description="Helical" evidence="1">
    <location>
        <begin position="96"/>
        <end position="119"/>
    </location>
</feature>
<feature type="transmembrane region" description="Helical" evidence="1">
    <location>
        <begin position="318"/>
        <end position="336"/>
    </location>
</feature>
<proteinExistence type="predicted"/>
<dbReference type="RefSeq" id="WP_344752119.1">
    <property type="nucleotide sequence ID" value="NZ_BAABBW010000001.1"/>
</dbReference>
<protein>
    <recommendedName>
        <fullName evidence="4">Glycosyltransferase RgtA/B/C/D-like domain-containing protein</fullName>
    </recommendedName>
</protein>